<dbReference type="Proteomes" id="UP000579281">
    <property type="component" value="Unassembled WGS sequence"/>
</dbReference>
<accession>A0A841KRP2</accession>
<reference evidence="1 2" key="1">
    <citation type="submission" date="2020-08" db="EMBL/GenBank/DDBJ databases">
        <title>Genomic Encyclopedia of Type Strains, Phase IV (KMG-IV): sequencing the most valuable type-strain genomes for metagenomic binning, comparative biology and taxonomic classification.</title>
        <authorList>
            <person name="Goeker M."/>
        </authorList>
    </citation>
    <scope>NUCLEOTIDE SEQUENCE [LARGE SCALE GENOMIC DNA]</scope>
    <source>
        <strain evidence="1 2">DSM 103526</strain>
    </source>
</reference>
<dbReference type="AlphaFoldDB" id="A0A841KRP2"/>
<evidence type="ECO:0000313" key="2">
    <source>
        <dbReference type="Proteomes" id="UP000579281"/>
    </source>
</evidence>
<evidence type="ECO:0000313" key="1">
    <source>
        <dbReference type="EMBL" id="MBB6216414.1"/>
    </source>
</evidence>
<dbReference type="EMBL" id="JACHEN010000014">
    <property type="protein sequence ID" value="MBB6216414.1"/>
    <property type="molecule type" value="Genomic_DNA"/>
</dbReference>
<gene>
    <name evidence="1" type="ORF">HNQ80_002514</name>
</gene>
<dbReference type="Pfam" id="PF20074">
    <property type="entry name" value="DUF6470"/>
    <property type="match status" value="1"/>
</dbReference>
<sequence>MDLRITSTPALIGINTIPWKVEIQQPKADVELNTQHPKVEIHSEQVQVQIDQSKCFSEAGLKPISELSKENADLGHQKVMEGIARRVRQGHELAAIHKGGNPIASHAAENAFHLDDKEFTFDLIPKSRPKIDFIGGTVDINVIEGKVDMEVQVNKPIIDFTRGKVEIYLRQRNSIQIEYVGNSLNVTA</sequence>
<dbReference type="RefSeq" id="WP_184310948.1">
    <property type="nucleotide sequence ID" value="NZ_JACHEN010000014.1"/>
</dbReference>
<keyword evidence="2" id="KW-1185">Reference proteome</keyword>
<comment type="caution">
    <text evidence="1">The sequence shown here is derived from an EMBL/GenBank/DDBJ whole genome shotgun (WGS) entry which is preliminary data.</text>
</comment>
<proteinExistence type="predicted"/>
<protein>
    <submittedName>
        <fullName evidence="1">Uncharacterized protein</fullName>
    </submittedName>
</protein>
<dbReference type="InterPro" id="IPR045527">
    <property type="entry name" value="DUF6470"/>
</dbReference>
<organism evidence="1 2">
    <name type="scientific">Anaerosolibacter carboniphilus</name>
    <dbReference type="NCBI Taxonomy" id="1417629"/>
    <lineage>
        <taxon>Bacteria</taxon>
        <taxon>Bacillati</taxon>
        <taxon>Bacillota</taxon>
        <taxon>Clostridia</taxon>
        <taxon>Peptostreptococcales</taxon>
        <taxon>Thermotaleaceae</taxon>
        <taxon>Anaerosolibacter</taxon>
    </lineage>
</organism>
<name>A0A841KRP2_9FIRM</name>